<organism evidence="3 4">
    <name type="scientific">Coprococcus comes ATCC 27758</name>
    <dbReference type="NCBI Taxonomy" id="470146"/>
    <lineage>
        <taxon>Bacteria</taxon>
        <taxon>Bacillati</taxon>
        <taxon>Bacillota</taxon>
        <taxon>Clostridia</taxon>
        <taxon>Lachnospirales</taxon>
        <taxon>Lachnospiraceae</taxon>
        <taxon>Coprococcus</taxon>
    </lineage>
</organism>
<reference evidence="3 4" key="1">
    <citation type="submission" date="2009-02" db="EMBL/GenBank/DDBJ databases">
        <authorList>
            <person name="Fulton L."/>
            <person name="Clifton S."/>
            <person name="Fulton B."/>
            <person name="Xu J."/>
            <person name="Minx P."/>
            <person name="Pepin K.H."/>
            <person name="Johnson M."/>
            <person name="Bhonagiri V."/>
            <person name="Nash W.E."/>
            <person name="Mardis E.R."/>
            <person name="Wilson R.K."/>
        </authorList>
    </citation>
    <scope>NUCLEOTIDE SEQUENCE [LARGE SCALE GENOMIC DNA]</scope>
    <source>
        <strain evidence="3 4">ATCC 27758</strain>
    </source>
</reference>
<dbReference type="InterPro" id="IPR002104">
    <property type="entry name" value="Integrase_catalytic"/>
</dbReference>
<feature type="domain" description="Tyr recombinase" evidence="2">
    <location>
        <begin position="1"/>
        <end position="51"/>
    </location>
</feature>
<dbReference type="GO" id="GO:0006310">
    <property type="term" value="P:DNA recombination"/>
    <property type="evidence" value="ECO:0007669"/>
    <property type="project" value="UniProtKB-KW"/>
</dbReference>
<evidence type="ECO:0000259" key="2">
    <source>
        <dbReference type="PROSITE" id="PS51898"/>
    </source>
</evidence>
<dbReference type="InterPro" id="IPR013762">
    <property type="entry name" value="Integrase-like_cat_sf"/>
</dbReference>
<dbReference type="HOGENOM" id="CLU_027562_41_5_9"/>
<reference evidence="3 4" key="2">
    <citation type="submission" date="2009-03" db="EMBL/GenBank/DDBJ databases">
        <title>Draft genome sequence of Coprococcus comes (ATCC 27758).</title>
        <authorList>
            <person name="Sudarsanam P."/>
            <person name="Ley R."/>
            <person name="Guruge J."/>
            <person name="Turnbaugh P.J."/>
            <person name="Mahowald M."/>
            <person name="Liep D."/>
            <person name="Gordon J."/>
        </authorList>
    </citation>
    <scope>NUCLEOTIDE SEQUENCE [LARGE SCALE GENOMIC DNA]</scope>
    <source>
        <strain evidence="3 4">ATCC 27758</strain>
    </source>
</reference>
<keyword evidence="1" id="KW-0233">DNA recombination</keyword>
<dbReference type="InterPro" id="IPR011010">
    <property type="entry name" value="DNA_brk_join_enz"/>
</dbReference>
<dbReference type="SUPFAM" id="SSF56349">
    <property type="entry name" value="DNA breaking-rejoining enzymes"/>
    <property type="match status" value="1"/>
</dbReference>
<evidence type="ECO:0000313" key="4">
    <source>
        <dbReference type="Proteomes" id="UP000003793"/>
    </source>
</evidence>
<dbReference type="EMBL" id="ABVR01000039">
    <property type="protein sequence ID" value="EEG90326.1"/>
    <property type="molecule type" value="Genomic_DNA"/>
</dbReference>
<accession>C0B8T9</accession>
<dbReference type="Gene3D" id="1.10.443.10">
    <property type="entry name" value="Intergrase catalytic core"/>
    <property type="match status" value="1"/>
</dbReference>
<name>C0B8T9_9FIRM</name>
<comment type="caution">
    <text evidence="3">The sequence shown here is derived from an EMBL/GenBank/DDBJ whole genome shotgun (WGS) entry which is preliminary data.</text>
</comment>
<dbReference type="Proteomes" id="UP000003793">
    <property type="component" value="Unassembled WGS sequence"/>
</dbReference>
<sequence>MHILRHTFATRCIEAGMKPKTLQMLLGHSNIGITMNLYVHTTEEEKKKEMDLVAEALMAM</sequence>
<evidence type="ECO:0000256" key="1">
    <source>
        <dbReference type="ARBA" id="ARBA00023172"/>
    </source>
</evidence>
<proteinExistence type="predicted"/>
<dbReference type="GO" id="GO:0015074">
    <property type="term" value="P:DNA integration"/>
    <property type="evidence" value="ECO:0007669"/>
    <property type="project" value="InterPro"/>
</dbReference>
<dbReference type="PROSITE" id="PS51898">
    <property type="entry name" value="TYR_RECOMBINASE"/>
    <property type="match status" value="1"/>
</dbReference>
<dbReference type="GO" id="GO:0003677">
    <property type="term" value="F:DNA binding"/>
    <property type="evidence" value="ECO:0007669"/>
    <property type="project" value="InterPro"/>
</dbReference>
<protein>
    <recommendedName>
        <fullName evidence="2">Tyr recombinase domain-containing protein</fullName>
    </recommendedName>
</protein>
<evidence type="ECO:0000313" key="3">
    <source>
        <dbReference type="EMBL" id="EEG90326.1"/>
    </source>
</evidence>
<gene>
    <name evidence="3" type="ORF">COPCOM_01563</name>
</gene>
<dbReference type="Pfam" id="PF00589">
    <property type="entry name" value="Phage_integrase"/>
    <property type="match status" value="1"/>
</dbReference>
<dbReference type="AlphaFoldDB" id="C0B8T9"/>